<keyword evidence="4" id="KW-1185">Reference proteome</keyword>
<reference evidence="3" key="1">
    <citation type="submission" date="2021-10" db="EMBL/GenBank/DDBJ databases">
        <title>Loktanella gaetbuli sp. nov., isolated from a tidal flat.</title>
        <authorList>
            <person name="Park S."/>
            <person name="Yoon J.-H."/>
        </authorList>
    </citation>
    <scope>NUCLEOTIDE SEQUENCE</scope>
    <source>
        <strain evidence="3">TSTF-M6</strain>
    </source>
</reference>
<name>A0ABS8BRD6_9RHOB</name>
<keyword evidence="1" id="KW-1133">Transmembrane helix</keyword>
<evidence type="ECO:0000313" key="3">
    <source>
        <dbReference type="EMBL" id="MCB5198294.1"/>
    </source>
</evidence>
<dbReference type="RefSeq" id="WP_226747239.1">
    <property type="nucleotide sequence ID" value="NZ_JAJATZ010000001.1"/>
</dbReference>
<organism evidence="3 4">
    <name type="scientific">Loktanella gaetbuli</name>
    <dbReference type="NCBI Taxonomy" id="2881335"/>
    <lineage>
        <taxon>Bacteria</taxon>
        <taxon>Pseudomonadati</taxon>
        <taxon>Pseudomonadota</taxon>
        <taxon>Alphaproteobacteria</taxon>
        <taxon>Rhodobacterales</taxon>
        <taxon>Roseobacteraceae</taxon>
        <taxon>Loktanella</taxon>
    </lineage>
</organism>
<dbReference type="Proteomes" id="UP001138961">
    <property type="component" value="Unassembled WGS sequence"/>
</dbReference>
<keyword evidence="1" id="KW-0812">Transmembrane</keyword>
<protein>
    <submittedName>
        <fullName evidence="3">DUF3971 domain-containing protein</fullName>
    </submittedName>
</protein>
<dbReference type="Pfam" id="PF13116">
    <property type="entry name" value="YhdP"/>
    <property type="match status" value="1"/>
</dbReference>
<evidence type="ECO:0000259" key="2">
    <source>
        <dbReference type="Pfam" id="PF13116"/>
    </source>
</evidence>
<gene>
    <name evidence="3" type="ORF">LGQ03_03480</name>
</gene>
<accession>A0ABS8BRD6</accession>
<evidence type="ECO:0000256" key="1">
    <source>
        <dbReference type="SAM" id="Phobius"/>
    </source>
</evidence>
<comment type="caution">
    <text evidence="3">The sequence shown here is derived from an EMBL/GenBank/DDBJ whole genome shotgun (WGS) entry which is preliminary data.</text>
</comment>
<dbReference type="EMBL" id="JAJATZ010000001">
    <property type="protein sequence ID" value="MCB5198294.1"/>
    <property type="molecule type" value="Genomic_DNA"/>
</dbReference>
<feature type="domain" description="YhdP central" evidence="2">
    <location>
        <begin position="364"/>
        <end position="742"/>
    </location>
</feature>
<keyword evidence="1" id="KW-0472">Membrane</keyword>
<evidence type="ECO:0000313" key="4">
    <source>
        <dbReference type="Proteomes" id="UP001138961"/>
    </source>
</evidence>
<dbReference type="InterPro" id="IPR025263">
    <property type="entry name" value="YhdP_central"/>
</dbReference>
<feature type="transmembrane region" description="Helical" evidence="1">
    <location>
        <begin position="21"/>
        <end position="41"/>
    </location>
</feature>
<proteinExistence type="predicted"/>
<sequence>MTDPETATIPRRRMPSRGIRALLWLFGLPVLLLFVAGIAVLDRDITAPAWVRDRVESRAAEVLGGGTLHFGDIHLRVGRDLHPQIWLTDTVLRDGTGQVLAEVDQIAAGLSPRGVLFERAALVQRIALTGTQVSVRRDADGAFQFGFDRPGGNGALLADGLGGLVAQLDGLRERPAFAALEQVTLDGVAMTYSDARVDRVWTVDDGRFDLRLTAARTTAELAVALAGDAGTAQVDLALDSPRDSRAADISVSVRDLPARDLASQSAALAVLDALDAPVSAQLTTALDADGVLAPLAVTLSVGAGEITGGPVPLPVDSATITGRYDPVAQRVAVDALSLASPSTRFAAQGHVLLQDFRAGLPRSFVMQMVATEIALNPRGFYDDPLPLARADIDMRLRLAPFRLDIGQVTVTDPAITAQAAMTVAATAQGWTSRLDIAANRLTPEALMRVWPEQVRPGTRRWIANNIDGGTLKDVNLGLRLLPEAAPVLAASFGFEGARVRYLRDNPWIENAAGFASLAQDRFALSLGSGRVIAPQGGAVSVAGSTLVIPDLAEKPARLDIDLRTDGTVTAALSLLSQPPLRLMDRANLPVTLADGRAAVRAAIGLPIRDGVRGPDVSYDATAVLTRISSDVLVPNRRLTSSRLEAEIGPDGLTLTGPASLDGVALRGVYRQGFGPSGARPQITADVTITPGALQTFGIGLPPGAVRGRGLARIDLTLPRNSPPRLRLTSDLAGVGLSVPAINWIKPETTSASLALTATLGATPQVEEINLEAPGLRATGAVSLAQGQLQAARFDRVRVGNWFDGPVTLTGRGAGRAVGVTISGGVLDLSRAQLGGGSGGGQGGPIDVTLNRLDIAGGLALTGFRGRFDTTGGLTGRFDGQFNGQAPVTGEVTPTGGRTAVRIAATDAGAVLRAGGFMEGALGGNLDLTLVPAPERRAYDGTLAIRNLRVRDAPGVAALLDAISVVGLLQQLDGQGLSFDTVDAAFRLTPEAITVTQSSAVGPGLGISLDGIYTLASKQVAFQGVVSPFYILNGIGSFLTRRGEGLIGFNFNLAGTAAAPQVTVNPLSLFTPGMFREIFRRPPPQVSR</sequence>